<reference evidence="3" key="1">
    <citation type="submission" date="2019-06" db="EMBL/GenBank/DDBJ databases">
        <authorList>
            <person name="Zheng W."/>
        </authorList>
    </citation>
    <scope>NUCLEOTIDE SEQUENCE</scope>
    <source>
        <strain evidence="3">QDHG01</strain>
    </source>
</reference>
<keyword evidence="2" id="KW-0812">Transmembrane</keyword>
<organism evidence="3 4">
    <name type="scientific">Halteria grandinella</name>
    <dbReference type="NCBI Taxonomy" id="5974"/>
    <lineage>
        <taxon>Eukaryota</taxon>
        <taxon>Sar</taxon>
        <taxon>Alveolata</taxon>
        <taxon>Ciliophora</taxon>
        <taxon>Intramacronucleata</taxon>
        <taxon>Spirotrichea</taxon>
        <taxon>Stichotrichia</taxon>
        <taxon>Sporadotrichida</taxon>
        <taxon>Halteriidae</taxon>
        <taxon>Halteria</taxon>
    </lineage>
</organism>
<evidence type="ECO:0000313" key="3">
    <source>
        <dbReference type="EMBL" id="TNV83959.1"/>
    </source>
</evidence>
<feature type="compositionally biased region" description="Low complexity" evidence="1">
    <location>
        <begin position="18"/>
        <end position="28"/>
    </location>
</feature>
<feature type="region of interest" description="Disordered" evidence="1">
    <location>
        <begin position="1"/>
        <end position="28"/>
    </location>
</feature>
<keyword evidence="2" id="KW-0472">Membrane</keyword>
<dbReference type="EMBL" id="RRYP01003273">
    <property type="protein sequence ID" value="TNV83959.1"/>
    <property type="molecule type" value="Genomic_DNA"/>
</dbReference>
<feature type="transmembrane region" description="Helical" evidence="2">
    <location>
        <begin position="174"/>
        <end position="193"/>
    </location>
</feature>
<gene>
    <name evidence="3" type="ORF">FGO68_gene14044</name>
</gene>
<dbReference type="Pfam" id="PF05608">
    <property type="entry name" value="RTE1"/>
    <property type="match status" value="2"/>
</dbReference>
<evidence type="ECO:0000313" key="4">
    <source>
        <dbReference type="Proteomes" id="UP000785679"/>
    </source>
</evidence>
<dbReference type="Proteomes" id="UP000785679">
    <property type="component" value="Unassembled WGS sequence"/>
</dbReference>
<comment type="caution">
    <text evidence="3">The sequence shown here is derived from an EMBL/GenBank/DDBJ whole genome shotgun (WGS) entry which is preliminary data.</text>
</comment>
<protein>
    <submittedName>
        <fullName evidence="3">Uncharacterized protein</fullName>
    </submittedName>
</protein>
<dbReference type="InterPro" id="IPR008496">
    <property type="entry name" value="TMEM222/RTE1"/>
</dbReference>
<keyword evidence="2" id="KW-1133">Transmembrane helix</keyword>
<accession>A0A8J8T6B6</accession>
<dbReference type="PANTHER" id="PTHR20921">
    <property type="entry name" value="TRANSMEMBRANE PROTEIN 222"/>
    <property type="match status" value="1"/>
</dbReference>
<dbReference type="OrthoDB" id="267284at2759"/>
<name>A0A8J8T6B6_HALGN</name>
<dbReference type="PANTHER" id="PTHR20921:SF0">
    <property type="entry name" value="TRANSMEMBRANE PROTEIN 222"/>
    <property type="match status" value="1"/>
</dbReference>
<dbReference type="AlphaFoldDB" id="A0A8J8T6B6"/>
<sequence>MSATQPPADAKYSQVHLTDVSTDSRTDTSPQIKLIKQAKLDPNTARFPHCIVWTPLPLISWFLPFIGHTGIGMSDGVLHDFAGPYTVTVDDLAFGETHKYVKLDITDNHKYDQSLLKADRHYEGQMHNIFCNNCHSHVACTLNKYNYRGRSNYTMVDVWWMTVSQSKYVSVGHVIKTYLGFAIIMAIIAFFWYM</sequence>
<proteinExistence type="predicted"/>
<keyword evidence="4" id="KW-1185">Reference proteome</keyword>
<evidence type="ECO:0000256" key="1">
    <source>
        <dbReference type="SAM" id="MobiDB-lite"/>
    </source>
</evidence>
<evidence type="ECO:0000256" key="2">
    <source>
        <dbReference type="SAM" id="Phobius"/>
    </source>
</evidence>